<evidence type="ECO:0000256" key="3">
    <source>
        <dbReference type="ARBA" id="ARBA00022692"/>
    </source>
</evidence>
<feature type="site" description="Determinant of potassium independence" evidence="9">
    <location>
        <position position="495"/>
    </location>
</feature>
<keyword evidence="2 9" id="KW-0813">Transport</keyword>
<dbReference type="EC" id="7.1.3.1" evidence="9"/>
<keyword evidence="9" id="KW-0375">Hydrogen ion transport</keyword>
<dbReference type="PANTHER" id="PTHR31998">
    <property type="entry name" value="K(+)-INSENSITIVE PYROPHOSPHATE-ENERGIZED PROTON PUMP"/>
    <property type="match status" value="1"/>
</dbReference>
<dbReference type="NCBIfam" id="TIGR01104">
    <property type="entry name" value="V_PPase"/>
    <property type="match status" value="1"/>
</dbReference>
<comment type="caution">
    <text evidence="9">Lacks conserved residue(s) required for the propagation of feature annotation.</text>
</comment>
<feature type="transmembrane region" description="Helical" evidence="9">
    <location>
        <begin position="609"/>
        <end position="627"/>
    </location>
</feature>
<keyword evidence="8 9" id="KW-0472">Membrane</keyword>
<keyword evidence="7 9" id="KW-0406">Ion transport</keyword>
<feature type="transmembrane region" description="Helical" evidence="9">
    <location>
        <begin position="64"/>
        <end position="82"/>
    </location>
</feature>
<comment type="subcellular location">
    <subcellularLocation>
        <location evidence="9">Cell membrane</location>
        <topology evidence="9">Multi-pass membrane protein</topology>
    </subcellularLocation>
    <subcellularLocation>
        <location evidence="1">Endomembrane system</location>
        <topology evidence="1">Multi-pass membrane protein</topology>
    </subcellularLocation>
</comment>
<keyword evidence="3 9" id="KW-0812">Transmembrane</keyword>
<feature type="transmembrane region" description="Helical" evidence="9">
    <location>
        <begin position="6"/>
        <end position="33"/>
    </location>
</feature>
<keyword evidence="5 9" id="KW-1278">Translocase</keyword>
<feature type="transmembrane region" description="Helical" evidence="9">
    <location>
        <begin position="349"/>
        <end position="373"/>
    </location>
</feature>
<evidence type="ECO:0000313" key="10">
    <source>
        <dbReference type="EMBL" id="MBK1812452.1"/>
    </source>
</evidence>
<feature type="transmembrane region" description="Helical" evidence="9">
    <location>
        <begin position="698"/>
        <end position="716"/>
    </location>
</feature>
<gene>
    <name evidence="9" type="primary">hppA</name>
    <name evidence="10" type="ORF">JHL18_17680</name>
</gene>
<keyword evidence="6 9" id="KW-1133">Transmembrane helix</keyword>
<dbReference type="NCBIfam" id="NF001953">
    <property type="entry name" value="PRK00733.2-1"/>
    <property type="match status" value="1"/>
</dbReference>
<dbReference type="Pfam" id="PF03030">
    <property type="entry name" value="H_PPase"/>
    <property type="match status" value="1"/>
</dbReference>
<organism evidence="10 11">
    <name type="scientific">Clostridium yunnanense</name>
    <dbReference type="NCBI Taxonomy" id="2800325"/>
    <lineage>
        <taxon>Bacteria</taxon>
        <taxon>Bacillati</taxon>
        <taxon>Bacillota</taxon>
        <taxon>Clostridia</taxon>
        <taxon>Eubacteriales</taxon>
        <taxon>Clostridiaceae</taxon>
        <taxon>Clostridium</taxon>
    </lineage>
</organism>
<feature type="transmembrane region" description="Helical" evidence="9">
    <location>
        <begin position="437"/>
        <end position="457"/>
    </location>
</feature>
<comment type="similarity">
    <text evidence="9">Belongs to the H(+)-translocating pyrophosphatase (TC 3.A.10) family. K(+)-insensitive subfamily.</text>
</comment>
<feature type="transmembrane region" description="Helical" evidence="9">
    <location>
        <begin position="542"/>
        <end position="561"/>
    </location>
</feature>
<dbReference type="NCBIfam" id="NF001960">
    <property type="entry name" value="PRK00733.3-5"/>
    <property type="match status" value="1"/>
</dbReference>
<feature type="transmembrane region" description="Helical" evidence="9">
    <location>
        <begin position="141"/>
        <end position="169"/>
    </location>
</feature>
<dbReference type="PIRSF" id="PIRSF001265">
    <property type="entry name" value="H+-PPase"/>
    <property type="match status" value="1"/>
</dbReference>
<comment type="catalytic activity">
    <reaction evidence="9">
        <text>diphosphate + H2O + H(+)(in) = 2 phosphate + 2 H(+)(out)</text>
        <dbReference type="Rhea" id="RHEA:13973"/>
        <dbReference type="ChEBI" id="CHEBI:15377"/>
        <dbReference type="ChEBI" id="CHEBI:15378"/>
        <dbReference type="ChEBI" id="CHEBI:33019"/>
        <dbReference type="ChEBI" id="CHEBI:43474"/>
        <dbReference type="EC" id="7.1.3.1"/>
    </reaction>
</comment>
<feature type="transmembrane region" description="Helical" evidence="9">
    <location>
        <begin position="501"/>
        <end position="521"/>
    </location>
</feature>
<evidence type="ECO:0000256" key="1">
    <source>
        <dbReference type="ARBA" id="ARBA00004127"/>
    </source>
</evidence>
<keyword evidence="10" id="KW-0378">Hydrolase</keyword>
<dbReference type="InterPro" id="IPR004131">
    <property type="entry name" value="PPase-energised_H-pump"/>
</dbReference>
<evidence type="ECO:0000256" key="8">
    <source>
        <dbReference type="ARBA" id="ARBA00023136"/>
    </source>
</evidence>
<comment type="cofactor">
    <cofactor evidence="9">
        <name>Mg(2+)</name>
        <dbReference type="ChEBI" id="CHEBI:18420"/>
    </cofactor>
</comment>
<comment type="caution">
    <text evidence="10">The sequence shown here is derived from an EMBL/GenBank/DDBJ whole genome shotgun (WGS) entry which is preliminary data.</text>
</comment>
<proteinExistence type="inferred from homology"/>
<dbReference type="GO" id="GO:0004427">
    <property type="term" value="F:inorganic diphosphate phosphatase activity"/>
    <property type="evidence" value="ECO:0007669"/>
    <property type="project" value="UniProtKB-EC"/>
</dbReference>
<evidence type="ECO:0000256" key="5">
    <source>
        <dbReference type="ARBA" id="ARBA00022967"/>
    </source>
</evidence>
<protein>
    <recommendedName>
        <fullName evidence="9">K(+)-insensitive pyrophosphate-energized proton pump</fullName>
        <ecNumber evidence="9">7.1.3.1</ecNumber>
    </recommendedName>
    <alternativeName>
        <fullName evidence="9">Membrane-bound proton-translocating pyrophosphatase</fullName>
    </alternativeName>
    <alternativeName>
        <fullName evidence="9">Pyrophosphate-energized inorganic pyrophosphatase</fullName>
        <shortName evidence="9">H(+)-PPase</shortName>
    </alternativeName>
</protein>
<comment type="subunit">
    <text evidence="9">Homodimer.</text>
</comment>
<feature type="transmembrane region" description="Helical" evidence="9">
    <location>
        <begin position="94"/>
        <end position="121"/>
    </location>
</feature>
<dbReference type="Proteomes" id="UP000596739">
    <property type="component" value="Unassembled WGS sequence"/>
</dbReference>
<dbReference type="EMBL" id="JAENHN010000048">
    <property type="protein sequence ID" value="MBK1812452.1"/>
    <property type="molecule type" value="Genomic_DNA"/>
</dbReference>
<feature type="transmembrane region" description="Helical" evidence="9">
    <location>
        <begin position="280"/>
        <end position="303"/>
    </location>
</feature>
<keyword evidence="9" id="KW-1003">Cell membrane</keyword>
<evidence type="ECO:0000313" key="11">
    <source>
        <dbReference type="Proteomes" id="UP000596739"/>
    </source>
</evidence>
<evidence type="ECO:0000256" key="7">
    <source>
        <dbReference type="ARBA" id="ARBA00023065"/>
    </source>
</evidence>
<feature type="transmembrane region" description="Helical" evidence="9">
    <location>
        <begin position="632"/>
        <end position="650"/>
    </location>
</feature>
<evidence type="ECO:0000256" key="2">
    <source>
        <dbReference type="ARBA" id="ARBA00022448"/>
    </source>
</evidence>
<evidence type="ECO:0000256" key="4">
    <source>
        <dbReference type="ARBA" id="ARBA00022842"/>
    </source>
</evidence>
<comment type="function">
    <text evidence="9">Proton pump that utilizes the energy of pyrophosphate hydrolysis as the driving force for proton movement across the membrane. Generates a proton motive force.</text>
</comment>
<name>A0ABS1EST4_9CLOT</name>
<feature type="transmembrane region" description="Helical" evidence="9">
    <location>
        <begin position="407"/>
        <end position="425"/>
    </location>
</feature>
<keyword evidence="11" id="KW-1185">Reference proteome</keyword>
<evidence type="ECO:0000256" key="6">
    <source>
        <dbReference type="ARBA" id="ARBA00022989"/>
    </source>
</evidence>
<sequence length="717" mass="75510">MREMLFVTVYFVIIYGVVLISALVILYLAKYIFKQDKGNKKMQEISEAIREGAMAFLKRQYKTITIIALIVLIIITCSDYFANKSKEGVDAFSIAWHTGIAFVTGAFCSAISGYIGMYMTVNCNVRTAEGARKGLNKALQIAFRGGTITGLAVTSLSLLGVTTLFLIFGGASGNDVLIKEAPSLIVGFGFGASLVALFAQLGGGIYTKAADVGADLVGKVEAGIPEDDPRNPAVIADLVGDNVGDCAGRGADLFESTAAENIGAMILGVALYPVFGVKGILFPLVARALGILASIVGIFFVNIKDESKDPMIELNKGYGITTIIVLILLIFNVKYMLGGTLPNGNEINYWLLYGCAVTGIALGYAFVVLTNYYTSCDHRPVQEIAKSCETGPATNIITGISIGMESTTLPVLLISVAIFASYKLGEAALGGIANSGLYGTAIATMGMLSTCAFVLAMDTFGPITDNAGGIAEMSGAPEKVRVITDRLDACGNTTKALTKGYAVGSAALATFLLFSAYLDEVKKILGKPLDSWFSVDIGKPEVFIAAFIGVMLVFLFSSTAIRAVGRAAQYIIVEVRRQFKEIPGIMEGTAKPDYASCVDIVTKGALKEMILPGIIVIAVPILVGVLLGKEAAAGFLMISTIAGVVMALFLNNSGGAWDNAKKYIELGNMGGKGSEAHKAGVVGDTVGDPFKDTAGPSLHVLIKLISTITLVFVALFR</sequence>
<feature type="transmembrane region" description="Helical" evidence="9">
    <location>
        <begin position="318"/>
        <end position="337"/>
    </location>
</feature>
<accession>A0ABS1EST4</accession>
<reference evidence="11" key="1">
    <citation type="submission" date="2021-01" db="EMBL/GenBank/DDBJ databases">
        <title>Genome public.</title>
        <authorList>
            <person name="Liu C."/>
            <person name="Sun Q."/>
        </authorList>
    </citation>
    <scope>NUCLEOTIDE SEQUENCE [LARGE SCALE GENOMIC DNA]</scope>
    <source>
        <strain evidence="11">YIM B02505</strain>
    </source>
</reference>
<keyword evidence="4 9" id="KW-0460">Magnesium</keyword>
<dbReference type="HAMAP" id="MF_01129">
    <property type="entry name" value="PPase_energized_pump"/>
    <property type="match status" value="1"/>
</dbReference>
<feature type="transmembrane region" description="Helical" evidence="9">
    <location>
        <begin position="181"/>
        <end position="199"/>
    </location>
</feature>
<evidence type="ECO:0000256" key="9">
    <source>
        <dbReference type="HAMAP-Rule" id="MF_01129"/>
    </source>
</evidence>